<organism evidence="2 3">
    <name type="scientific">Candidatus Woesebacteria bacterium RBG_13_36_22</name>
    <dbReference type="NCBI Taxonomy" id="1802478"/>
    <lineage>
        <taxon>Bacteria</taxon>
        <taxon>Candidatus Woeseibacteriota</taxon>
    </lineage>
</organism>
<gene>
    <name evidence="2" type="ORF">A2Z67_01515</name>
</gene>
<reference evidence="2 3" key="1">
    <citation type="journal article" date="2016" name="Nat. Commun.">
        <title>Thousands of microbial genomes shed light on interconnected biogeochemical processes in an aquifer system.</title>
        <authorList>
            <person name="Anantharaman K."/>
            <person name="Brown C.T."/>
            <person name="Hug L.A."/>
            <person name="Sharon I."/>
            <person name="Castelle C.J."/>
            <person name="Probst A.J."/>
            <person name="Thomas B.C."/>
            <person name="Singh A."/>
            <person name="Wilkins M.J."/>
            <person name="Karaoz U."/>
            <person name="Brodie E.L."/>
            <person name="Williams K.H."/>
            <person name="Hubbard S.S."/>
            <person name="Banfield J.F."/>
        </authorList>
    </citation>
    <scope>NUCLEOTIDE SEQUENCE [LARGE SCALE GENOMIC DNA]</scope>
</reference>
<dbReference type="Proteomes" id="UP000176939">
    <property type="component" value="Unassembled WGS sequence"/>
</dbReference>
<proteinExistence type="predicted"/>
<evidence type="ECO:0000313" key="3">
    <source>
        <dbReference type="Proteomes" id="UP000176939"/>
    </source>
</evidence>
<dbReference type="AlphaFoldDB" id="A0A1F7X0G5"/>
<dbReference type="EMBL" id="MGFQ01000048">
    <property type="protein sequence ID" value="OGM08383.1"/>
    <property type="molecule type" value="Genomic_DNA"/>
</dbReference>
<accession>A0A1F7X0G5</accession>
<sequence length="237" mass="26866">MTEAPKGFNDPDKLTVPGDQSPSVMAGRLLKKTGPVETTIRDYCNSHGLSQDDPEYVLLGLSGAMVAAMGRRSQRKHPDADPKEMIKHEWKSAERAHNFMAEIIEGVVDFDENLTKRVGNIEPSWREVKPKVVEKLGELGITNLDTIELRDIARRGILVEKYRNLEESTDRMILMLYIACKKYGVTGERVRGLTDTILNTHYPEIPPYEPDKVSKNTPLAYEGKTLESWRELLKELD</sequence>
<comment type="caution">
    <text evidence="2">The sequence shown here is derived from an EMBL/GenBank/DDBJ whole genome shotgun (WGS) entry which is preliminary data.</text>
</comment>
<protein>
    <submittedName>
        <fullName evidence="2">Uncharacterized protein</fullName>
    </submittedName>
</protein>
<feature type="region of interest" description="Disordered" evidence="1">
    <location>
        <begin position="1"/>
        <end position="25"/>
    </location>
</feature>
<name>A0A1F7X0G5_9BACT</name>
<evidence type="ECO:0000313" key="2">
    <source>
        <dbReference type="EMBL" id="OGM08383.1"/>
    </source>
</evidence>
<evidence type="ECO:0000256" key="1">
    <source>
        <dbReference type="SAM" id="MobiDB-lite"/>
    </source>
</evidence>